<keyword evidence="2" id="KW-1133">Transmembrane helix</keyword>
<reference evidence="4" key="1">
    <citation type="submission" date="2022-07" db="EMBL/GenBank/DDBJ databases">
        <title>Phylogenomic reconstructions and comparative analyses of Kickxellomycotina fungi.</title>
        <authorList>
            <person name="Reynolds N.K."/>
            <person name="Stajich J.E."/>
            <person name="Barry K."/>
            <person name="Grigoriev I.V."/>
            <person name="Crous P."/>
            <person name="Smith M.E."/>
        </authorList>
    </citation>
    <scope>NUCLEOTIDE SEQUENCE</scope>
    <source>
        <strain evidence="4">NRRL 3115</strain>
    </source>
</reference>
<dbReference type="AlphaFoldDB" id="A0A9W8GAR4"/>
<dbReference type="Proteomes" id="UP001151518">
    <property type="component" value="Unassembled WGS sequence"/>
</dbReference>
<organism evidence="4 5">
    <name type="scientific">Coemansia spiralis</name>
    <dbReference type="NCBI Taxonomy" id="417178"/>
    <lineage>
        <taxon>Eukaryota</taxon>
        <taxon>Fungi</taxon>
        <taxon>Fungi incertae sedis</taxon>
        <taxon>Zoopagomycota</taxon>
        <taxon>Kickxellomycotina</taxon>
        <taxon>Kickxellomycetes</taxon>
        <taxon>Kickxellales</taxon>
        <taxon>Kickxellaceae</taxon>
        <taxon>Coemansia</taxon>
    </lineage>
</organism>
<gene>
    <name evidence="4" type="ORF">GGI25_001339</name>
</gene>
<evidence type="ECO:0000313" key="4">
    <source>
        <dbReference type="EMBL" id="KAJ2679649.1"/>
    </source>
</evidence>
<dbReference type="Pfam" id="PF13349">
    <property type="entry name" value="DUF4097"/>
    <property type="match status" value="1"/>
</dbReference>
<feature type="region of interest" description="Disordered" evidence="1">
    <location>
        <begin position="525"/>
        <end position="553"/>
    </location>
</feature>
<protein>
    <recommendedName>
        <fullName evidence="3">DUF4097 domain-containing protein</fullName>
    </recommendedName>
</protein>
<feature type="domain" description="DUF4097" evidence="3">
    <location>
        <begin position="360"/>
        <end position="517"/>
    </location>
</feature>
<evidence type="ECO:0000256" key="1">
    <source>
        <dbReference type="SAM" id="MobiDB-lite"/>
    </source>
</evidence>
<dbReference type="OrthoDB" id="5547695at2759"/>
<accession>A0A9W8GAR4</accession>
<evidence type="ECO:0000256" key="2">
    <source>
        <dbReference type="SAM" id="Phobius"/>
    </source>
</evidence>
<keyword evidence="2" id="KW-0472">Membrane</keyword>
<dbReference type="InterPro" id="IPR025164">
    <property type="entry name" value="Toastrack_DUF4097"/>
</dbReference>
<feature type="region of interest" description="Disordered" evidence="1">
    <location>
        <begin position="33"/>
        <end position="52"/>
    </location>
</feature>
<feature type="compositionally biased region" description="Pro residues" evidence="1">
    <location>
        <begin position="117"/>
        <end position="133"/>
    </location>
</feature>
<evidence type="ECO:0000259" key="3">
    <source>
        <dbReference type="Pfam" id="PF13349"/>
    </source>
</evidence>
<comment type="caution">
    <text evidence="4">The sequence shown here is derived from an EMBL/GenBank/DDBJ whole genome shotgun (WGS) entry which is preliminary data.</text>
</comment>
<feature type="region of interest" description="Disordered" evidence="1">
    <location>
        <begin position="103"/>
        <end position="133"/>
    </location>
</feature>
<dbReference type="EMBL" id="JANBTW010000010">
    <property type="protein sequence ID" value="KAJ2679649.1"/>
    <property type="molecule type" value="Genomic_DNA"/>
</dbReference>
<feature type="compositionally biased region" description="Basic residues" evidence="1">
    <location>
        <begin position="103"/>
        <end position="112"/>
    </location>
</feature>
<name>A0A9W8GAR4_9FUNG</name>
<keyword evidence="2" id="KW-0812">Transmembrane</keyword>
<evidence type="ECO:0000313" key="5">
    <source>
        <dbReference type="Proteomes" id="UP001151518"/>
    </source>
</evidence>
<sequence>MNNEKHGEFAASPERFPELHADIEAGLFNDARPQQQHKHHQEHQHQEHQHAPRKACFRKFVRRALMRVLLFFGFILTVNATLHLLFGRHGWFVSSVHSHHHDYHNHHGHHDHGHPPSYYPHYPPNHPPHPPHPPSYYGPYSPYAPHRPEYGYGYGYNRPYPAYSPYTPRPGYHNAAPYNPYNPYNPGFGHHPYNNHPVRPHVPPSRNAGSHNRNSAIDAAVKGSLGPLVAIKDRPDRTHNRPSRPNNFHHLKEQVKANFRHVDPKSLMGLIQGSLPTFRLGSLLRPIGDVCIPTVPVSDIDPYTFDPTEFDKITHTVIGAIGSDISIVPTSDGKASYVVKAMASSQEIADKVSFVVDTDSEGNIKFKLHGPKLIGREDCIYANIVLKAPQSVANLTALNTNYIYGKFSLDRKVAHDVVFGDFAVNAAVGPLSIPPVHANNARINVISGDIHGFYHITEGASINTVNGKIDVGVNVSKASKSDISAASVSGTVSLRVAGGFDGKFSASTLNGKVVIEDASDGSNRLHFDKDYGRSKSGTFGPENEGQAGESSLKASAVNGNVSVEFD</sequence>
<proteinExistence type="predicted"/>
<feature type="transmembrane region" description="Helical" evidence="2">
    <location>
        <begin position="64"/>
        <end position="86"/>
    </location>
</feature>